<dbReference type="PROSITE" id="PS00018">
    <property type="entry name" value="EF_HAND_1"/>
    <property type="match status" value="1"/>
</dbReference>
<dbReference type="InterPro" id="IPR018247">
    <property type="entry name" value="EF_Hand_1_Ca_BS"/>
</dbReference>
<sequence length="196" mass="21553">MSNLQRFLEDTRGVDTIPLKMVVYLSITALVILLATAAWNNISPVVDDTDIDRQLEEAALKISSIQHGYARDVSSKGTDGSMCTVELSLPEHVMYVAFGVDPDPDGDGNISNTEWSVEDNIILCGYASGFKTRVLISGETVHFRKGAQEENGLWIFHESAYPNSNTSEGVMIEGPISGEFTFELVFDEGKKTLSHF</sequence>
<keyword evidence="1" id="KW-0812">Transmembrane</keyword>
<name>A0ABU9KSV4_9EURY</name>
<dbReference type="EMBL" id="JBCAUS010000003">
    <property type="protein sequence ID" value="MEL4305460.1"/>
    <property type="molecule type" value="Genomic_DNA"/>
</dbReference>
<evidence type="ECO:0000256" key="1">
    <source>
        <dbReference type="SAM" id="Phobius"/>
    </source>
</evidence>
<evidence type="ECO:0000313" key="2">
    <source>
        <dbReference type="EMBL" id="MEL4305460.1"/>
    </source>
</evidence>
<keyword evidence="3" id="KW-1185">Reference proteome</keyword>
<accession>A0ABU9KSV4</accession>
<feature type="transmembrane region" description="Helical" evidence="1">
    <location>
        <begin position="21"/>
        <end position="39"/>
    </location>
</feature>
<evidence type="ECO:0008006" key="4">
    <source>
        <dbReference type="Google" id="ProtNLM"/>
    </source>
</evidence>
<dbReference type="Proteomes" id="UP001396646">
    <property type="component" value="Unassembled WGS sequence"/>
</dbReference>
<organism evidence="2 3">
    <name type="scientific">Methanococcoides cohabitans</name>
    <dbReference type="NCBI Taxonomy" id="3136559"/>
    <lineage>
        <taxon>Archaea</taxon>
        <taxon>Methanobacteriati</taxon>
        <taxon>Methanobacteriota</taxon>
        <taxon>Stenosarchaea group</taxon>
        <taxon>Methanomicrobia</taxon>
        <taxon>Methanosarcinales</taxon>
        <taxon>Methanosarcinaceae</taxon>
        <taxon>Methanococcoides</taxon>
    </lineage>
</organism>
<dbReference type="RefSeq" id="WP_342127116.1">
    <property type="nucleotide sequence ID" value="NZ_JBCAUS010000003.1"/>
</dbReference>
<gene>
    <name evidence="2" type="ORF">WOA13_06420</name>
</gene>
<proteinExistence type="predicted"/>
<reference evidence="2 3" key="1">
    <citation type="submission" date="2024-04" db="EMBL/GenBank/DDBJ databases">
        <title>Methanococcoides sp. LMO-2.</title>
        <authorList>
            <person name="Liang L."/>
        </authorList>
    </citation>
    <scope>NUCLEOTIDE SEQUENCE [LARGE SCALE GENOMIC DNA]</scope>
    <source>
        <strain evidence="2 3">LMO-2</strain>
    </source>
</reference>
<keyword evidence="1" id="KW-1133">Transmembrane helix</keyword>
<keyword evidence="1" id="KW-0472">Membrane</keyword>
<protein>
    <recommendedName>
        <fullName evidence="4">Archaeal Type IV pilin N-terminal domain-containing protein</fullName>
    </recommendedName>
</protein>
<evidence type="ECO:0000313" key="3">
    <source>
        <dbReference type="Proteomes" id="UP001396646"/>
    </source>
</evidence>
<comment type="caution">
    <text evidence="2">The sequence shown here is derived from an EMBL/GenBank/DDBJ whole genome shotgun (WGS) entry which is preliminary data.</text>
</comment>